<feature type="compositionally biased region" description="Basic and acidic residues" evidence="1">
    <location>
        <begin position="8"/>
        <end position="18"/>
    </location>
</feature>
<sequence>MASRRAGRTGDARRRLELRVAPTHPHRWRAAPETTRRTAGPSRPRRTATDMTETAPVVTPPTSIINAVRTPTLLSRASTAAPAVSAFPAAEPLVPIRFESASLSRASHRNSGSLHPRISRATTASANPNQFIRRVPETMDMDLVDDLELLDDYDDLEFDRFGVAAGDTSRQECKQVDKKGTFYDFCFNTRLARSTVVHFQLRDLVWATSKHDVYMAQNYSVMHWSSLLQKGEEVLNAIDNVFPKQKVQGARPLFRMQTCSMAVRDNFMVAGGFRGELVCKYVDQPGVAFCTSVAEDDDNITNTVDLYESPNGSTRVIAGNNDCVVRVFDTERFRLLSHFAFPWSVNDTSVSPDGKLVAVLGDSSDCLIADLQSGKSAGNREPQGALGLLVLVGVAPRRARPRHREPGHHLPAVGRPQPLAVPGGAEGADRRRPGPQVLVGRPLPGGGGGRGLRPRVRRARRLLEGAGDRHLRGGRGRVVQPGRGGPVRRRRGPHIRQPHRVPQEASLRILGLLSMRLCT</sequence>
<feature type="region of interest" description="Disordered" evidence="1">
    <location>
        <begin position="466"/>
        <end position="494"/>
    </location>
</feature>
<accession>A0A2T8KT02</accession>
<dbReference type="InterPro" id="IPR011044">
    <property type="entry name" value="Quino_amine_DH_bsu"/>
</dbReference>
<dbReference type="Gene3D" id="2.130.10.10">
    <property type="entry name" value="YVTN repeat-like/Quinoprotein amine dehydrogenase"/>
    <property type="match status" value="1"/>
</dbReference>
<gene>
    <name evidence="2" type="ORF">PAHAL_2G453100</name>
</gene>
<dbReference type="EMBL" id="CM008047">
    <property type="protein sequence ID" value="PVH65289.1"/>
    <property type="molecule type" value="Genomic_DNA"/>
</dbReference>
<reference evidence="2" key="1">
    <citation type="submission" date="2018-04" db="EMBL/GenBank/DDBJ databases">
        <title>WGS assembly of Panicum hallii.</title>
        <authorList>
            <person name="Lovell J."/>
            <person name="Jenkins J."/>
            <person name="Lowry D."/>
            <person name="Mamidi S."/>
            <person name="Sreedasyam A."/>
            <person name="Weng X."/>
            <person name="Barry K."/>
            <person name="Bonette J."/>
            <person name="Campitelli B."/>
            <person name="Daum C."/>
            <person name="Gordon S."/>
            <person name="Gould B."/>
            <person name="Lipzen A."/>
            <person name="Macqueen A."/>
            <person name="Palacio-Mejia J."/>
            <person name="Plott C."/>
            <person name="Shakirov E."/>
            <person name="Shu S."/>
            <person name="Yoshinaga Y."/>
            <person name="Zane M."/>
            <person name="Rokhsar D."/>
            <person name="Grimwood J."/>
            <person name="Schmutz J."/>
            <person name="Juenger T."/>
        </authorList>
    </citation>
    <scope>NUCLEOTIDE SEQUENCE [LARGE SCALE GENOMIC DNA]</scope>
    <source>
        <strain evidence="2">FIL2</strain>
    </source>
</reference>
<organism evidence="2">
    <name type="scientific">Panicum hallii</name>
    <dbReference type="NCBI Taxonomy" id="206008"/>
    <lineage>
        <taxon>Eukaryota</taxon>
        <taxon>Viridiplantae</taxon>
        <taxon>Streptophyta</taxon>
        <taxon>Embryophyta</taxon>
        <taxon>Tracheophyta</taxon>
        <taxon>Spermatophyta</taxon>
        <taxon>Magnoliopsida</taxon>
        <taxon>Liliopsida</taxon>
        <taxon>Poales</taxon>
        <taxon>Poaceae</taxon>
        <taxon>PACMAD clade</taxon>
        <taxon>Panicoideae</taxon>
        <taxon>Panicodae</taxon>
        <taxon>Paniceae</taxon>
        <taxon>Panicinae</taxon>
        <taxon>Panicum</taxon>
        <taxon>Panicum sect. Panicum</taxon>
    </lineage>
</organism>
<evidence type="ECO:0000313" key="2">
    <source>
        <dbReference type="EMBL" id="PVH65289.1"/>
    </source>
</evidence>
<dbReference type="InterPro" id="IPR015943">
    <property type="entry name" value="WD40/YVTN_repeat-like_dom_sf"/>
</dbReference>
<dbReference type="PANTHER" id="PTHR43991">
    <property type="entry name" value="WD REPEAT PROTEIN (AFU_ORTHOLOGUE AFUA_8G05640)-RELATED"/>
    <property type="match status" value="1"/>
</dbReference>
<dbReference type="SUPFAM" id="SSF50969">
    <property type="entry name" value="YVTN repeat-like/Quinoprotein amine dehydrogenase"/>
    <property type="match status" value="1"/>
</dbReference>
<protein>
    <recommendedName>
        <fullName evidence="3">DUF2415 domain-containing protein</fullName>
    </recommendedName>
</protein>
<name>A0A2T8KT02_9POAL</name>
<dbReference type="PANTHER" id="PTHR43991:SF12">
    <property type="entry name" value="WD REPEAT PROTEIN (AFU_ORTHOLOGUE AFUA_8G05640)"/>
    <property type="match status" value="1"/>
</dbReference>
<feature type="region of interest" description="Disordered" evidence="1">
    <location>
        <begin position="1"/>
        <end position="51"/>
    </location>
</feature>
<dbReference type="AlphaFoldDB" id="A0A2T8KT02"/>
<dbReference type="Gramene" id="PVH65289">
    <property type="protein sequence ID" value="PVH65289"/>
    <property type="gene ID" value="PAHAL_2G453100"/>
</dbReference>
<proteinExistence type="predicted"/>
<dbReference type="Proteomes" id="UP000243499">
    <property type="component" value="Chromosome 2"/>
</dbReference>
<feature type="region of interest" description="Disordered" evidence="1">
    <location>
        <begin position="400"/>
        <end position="454"/>
    </location>
</feature>
<evidence type="ECO:0000256" key="1">
    <source>
        <dbReference type="SAM" id="MobiDB-lite"/>
    </source>
</evidence>
<evidence type="ECO:0008006" key="3">
    <source>
        <dbReference type="Google" id="ProtNLM"/>
    </source>
</evidence>